<evidence type="ECO:0000313" key="1">
    <source>
        <dbReference type="EMBL" id="PND48500.1"/>
    </source>
</evidence>
<organism evidence="1 2">
    <name type="scientific">Streptococcus penaeicida</name>
    <dbReference type="NCBI Taxonomy" id="1765960"/>
    <lineage>
        <taxon>Bacteria</taxon>
        <taxon>Bacillati</taxon>
        <taxon>Bacillota</taxon>
        <taxon>Bacilli</taxon>
        <taxon>Lactobacillales</taxon>
        <taxon>Streptococcaceae</taxon>
        <taxon>Streptococcus</taxon>
    </lineage>
</organism>
<gene>
    <name evidence="1" type="ORF">AT575_01540</name>
</gene>
<dbReference type="PANTHER" id="PTHR47505:SF1">
    <property type="entry name" value="DNA UTILIZATION PROTEIN YHGH"/>
    <property type="match status" value="1"/>
</dbReference>
<sequence length="226" mass="26574">MVRNCLFCENPLQESYSLIEILTLKNKKRWTCTSCQNQFVSIETNHCPRCYRDDCQGICNDCLRWEEKGHLVDHYALYKNNQAMSDFFNLYKKQGDYHLKNVFSDKLREHIAKEFSHYHVIPIPSSEKQIDKLGYDPVKEVIKASKIPYEDLIQCNEIAEKKKSTINMEKSLRKKYSLNPKIMAKLCGRKLLIVCDRYQTGNTIYMIKELLIANGFQEIKSLSIVR</sequence>
<dbReference type="PANTHER" id="PTHR47505">
    <property type="entry name" value="DNA UTILIZATION PROTEIN YHGH"/>
    <property type="match status" value="1"/>
</dbReference>
<protein>
    <recommendedName>
        <fullName evidence="3">Competence protein ComF</fullName>
    </recommendedName>
</protein>
<accession>A0A2N8LEC8</accession>
<proteinExistence type="predicted"/>
<dbReference type="SUPFAM" id="SSF53271">
    <property type="entry name" value="PRTase-like"/>
    <property type="match status" value="1"/>
</dbReference>
<comment type="caution">
    <text evidence="1">The sequence shown here is derived from an EMBL/GenBank/DDBJ whole genome shotgun (WGS) entry which is preliminary data.</text>
</comment>
<name>A0A2N8LEC8_9STRE</name>
<reference evidence="1 2" key="1">
    <citation type="submission" date="2015-12" db="EMBL/GenBank/DDBJ databases">
        <title>Streptococcus penaeicida sp. nov.</title>
        <authorList>
            <person name="Gomez-Gil B."/>
            <person name="Morales-Covarrubias M."/>
        </authorList>
    </citation>
    <scope>NUCLEOTIDE SEQUENCE [LARGE SCALE GENOMIC DNA]</scope>
    <source>
        <strain evidence="1 2">CAIM 1838</strain>
    </source>
</reference>
<dbReference type="InterPro" id="IPR051910">
    <property type="entry name" value="ComF/GntX_DNA_util-trans"/>
</dbReference>
<keyword evidence="2" id="KW-1185">Reference proteome</keyword>
<dbReference type="EMBL" id="LOCM01000006">
    <property type="protein sequence ID" value="PND48500.1"/>
    <property type="molecule type" value="Genomic_DNA"/>
</dbReference>
<dbReference type="RefSeq" id="WP_102776853.1">
    <property type="nucleotide sequence ID" value="NZ_CBCSGP010000001.1"/>
</dbReference>
<evidence type="ECO:0008006" key="3">
    <source>
        <dbReference type="Google" id="ProtNLM"/>
    </source>
</evidence>
<dbReference type="AlphaFoldDB" id="A0A2N8LEC8"/>
<evidence type="ECO:0000313" key="2">
    <source>
        <dbReference type="Proteomes" id="UP000235963"/>
    </source>
</evidence>
<dbReference type="Proteomes" id="UP000235963">
    <property type="component" value="Unassembled WGS sequence"/>
</dbReference>
<dbReference type="InterPro" id="IPR029057">
    <property type="entry name" value="PRTase-like"/>
</dbReference>